<name>A0A1C7MQ98_GRIFR</name>
<dbReference type="OMA" id="HYLRYHH"/>
<organism evidence="14 15">
    <name type="scientific">Grifola frondosa</name>
    <name type="common">Maitake</name>
    <name type="synonym">Polyporus frondosus</name>
    <dbReference type="NCBI Taxonomy" id="5627"/>
    <lineage>
        <taxon>Eukaryota</taxon>
        <taxon>Fungi</taxon>
        <taxon>Dikarya</taxon>
        <taxon>Basidiomycota</taxon>
        <taxon>Agaricomycotina</taxon>
        <taxon>Agaricomycetes</taxon>
        <taxon>Polyporales</taxon>
        <taxon>Grifolaceae</taxon>
        <taxon>Grifola</taxon>
    </lineage>
</organism>
<keyword evidence="6" id="KW-0686">Riboflavin biosynthesis</keyword>
<dbReference type="PANTHER" id="PTHR38011">
    <property type="entry name" value="DIHYDROFOLATE REDUCTASE FAMILY PROTEIN (AFU_ORTHOLOGUE AFUA_8G06820)"/>
    <property type="match status" value="1"/>
</dbReference>
<dbReference type="InterPro" id="IPR002734">
    <property type="entry name" value="RibDG_C"/>
</dbReference>
<comment type="caution">
    <text evidence="14">The sequence shown here is derived from an EMBL/GenBank/DDBJ whole genome shotgun (WGS) entry which is preliminary data.</text>
</comment>
<evidence type="ECO:0000256" key="6">
    <source>
        <dbReference type="ARBA" id="ARBA00022619"/>
    </source>
</evidence>
<evidence type="ECO:0000256" key="9">
    <source>
        <dbReference type="ARBA" id="ARBA00030073"/>
    </source>
</evidence>
<dbReference type="Proteomes" id="UP000092993">
    <property type="component" value="Unassembled WGS sequence"/>
</dbReference>
<dbReference type="PANTHER" id="PTHR38011:SF7">
    <property type="entry name" value="2,5-DIAMINO-6-RIBOSYLAMINO-4(3H)-PYRIMIDINONE 5'-PHOSPHATE REDUCTASE"/>
    <property type="match status" value="1"/>
</dbReference>
<keyword evidence="15" id="KW-1185">Reference proteome</keyword>
<protein>
    <recommendedName>
        <fullName evidence="5">2,5-diamino-6-ribosylamino-4(3H)-pyrimidinone 5'-phosphate reductase</fullName>
        <ecNumber evidence="4">1.1.1.302</ecNumber>
    </recommendedName>
    <alternativeName>
        <fullName evidence="10">2,5-diamino-6-(5-phospho-D-ribosylamino)pyrimidin-4(3H)-one reductase</fullName>
    </alternativeName>
    <alternativeName>
        <fullName evidence="9">2,5-diamino-6-ribitylamino-4(3H)-pyrimidinone 5'-phosphate synthase</fullName>
    </alternativeName>
</protein>
<dbReference type="GO" id="GO:0008703">
    <property type="term" value="F:5-amino-6-(5-phosphoribosylamino)uracil reductase activity"/>
    <property type="evidence" value="ECO:0007669"/>
    <property type="project" value="InterPro"/>
</dbReference>
<evidence type="ECO:0000259" key="13">
    <source>
        <dbReference type="Pfam" id="PF01872"/>
    </source>
</evidence>
<evidence type="ECO:0000256" key="11">
    <source>
        <dbReference type="ARBA" id="ARBA00047550"/>
    </source>
</evidence>
<keyword evidence="7" id="KW-0521">NADP</keyword>
<comment type="pathway">
    <text evidence="2">Cofactor biosynthesis; riboflavin biosynthesis.</text>
</comment>
<dbReference type="SUPFAM" id="SSF53597">
    <property type="entry name" value="Dihydrofolate reductase-like"/>
    <property type="match status" value="1"/>
</dbReference>
<dbReference type="STRING" id="5627.A0A1C7MQ98"/>
<dbReference type="Gene3D" id="3.40.430.10">
    <property type="entry name" value="Dihydrofolate Reductase, subunit A"/>
    <property type="match status" value="1"/>
</dbReference>
<dbReference type="EC" id="1.1.1.302" evidence="4"/>
<dbReference type="AlphaFoldDB" id="A0A1C7MQ98"/>
<dbReference type="GO" id="GO:0009231">
    <property type="term" value="P:riboflavin biosynthetic process"/>
    <property type="evidence" value="ECO:0007669"/>
    <property type="project" value="UniProtKB-KW"/>
</dbReference>
<proteinExistence type="inferred from homology"/>
<evidence type="ECO:0000256" key="10">
    <source>
        <dbReference type="ARBA" id="ARBA00031630"/>
    </source>
</evidence>
<feature type="domain" description="Bacterial bifunctional deaminase-reductase C-terminal" evidence="13">
    <location>
        <begin position="49"/>
        <end position="296"/>
    </location>
</feature>
<reference evidence="14 15" key="1">
    <citation type="submission" date="2016-03" db="EMBL/GenBank/DDBJ databases">
        <title>Whole genome sequencing of Grifola frondosa 9006-11.</title>
        <authorList>
            <person name="Min B."/>
            <person name="Park H."/>
            <person name="Kim J.-G."/>
            <person name="Cho H."/>
            <person name="Oh Y.-L."/>
            <person name="Kong W.-S."/>
            <person name="Choi I.-G."/>
        </authorList>
    </citation>
    <scope>NUCLEOTIDE SEQUENCE [LARGE SCALE GENOMIC DNA]</scope>
    <source>
        <strain evidence="14 15">9006-11</strain>
    </source>
</reference>
<evidence type="ECO:0000256" key="5">
    <source>
        <dbReference type="ARBA" id="ARBA00015035"/>
    </source>
</evidence>
<evidence type="ECO:0000256" key="7">
    <source>
        <dbReference type="ARBA" id="ARBA00022857"/>
    </source>
</evidence>
<dbReference type="InterPro" id="IPR050765">
    <property type="entry name" value="Riboflavin_Biosynth_HTPR"/>
</dbReference>
<evidence type="ECO:0000313" key="15">
    <source>
        <dbReference type="Proteomes" id="UP000092993"/>
    </source>
</evidence>
<keyword evidence="8" id="KW-0560">Oxidoreductase</keyword>
<evidence type="ECO:0000256" key="4">
    <source>
        <dbReference type="ARBA" id="ARBA00012851"/>
    </source>
</evidence>
<dbReference type="Pfam" id="PF01872">
    <property type="entry name" value="RibD_C"/>
    <property type="match status" value="1"/>
</dbReference>
<sequence length="304" mass="32188">MEPNSTLPTAPQFLLDSYQLTADPSAPISVFQGHDLAAPTLLASDASRPFVTLTFAQSLDARIAGAHGAQLALSGRESMVMTHWMRTMHDAILVGIGTALNDDPQLNSTCAVSGLMDARLTVCSAAPPAAPVAVPASVQPPRPVILDTQLRLVPSCKLLVNYRGGRGRRPWVVCARSDEQAWRERKAVLESAGARIVEARVDERTGQISIPGLLEMLRTLGIRSVMVEGGARVIRSFLAEARAPGEESGSGGAVDMVIVTVAPTLVGKDGVSYGSDLLAEQLPALQHIKTGLFGRDAVMVLKVL</sequence>
<evidence type="ECO:0000256" key="12">
    <source>
        <dbReference type="ARBA" id="ARBA00049020"/>
    </source>
</evidence>
<evidence type="ECO:0000256" key="2">
    <source>
        <dbReference type="ARBA" id="ARBA00005104"/>
    </source>
</evidence>
<dbReference type="EMBL" id="LUGG01000001">
    <property type="protein sequence ID" value="OBZ79045.1"/>
    <property type="molecule type" value="Genomic_DNA"/>
</dbReference>
<gene>
    <name evidence="14" type="primary">RIB7</name>
    <name evidence="14" type="ORF">A0H81_01508</name>
</gene>
<comment type="catalytic activity">
    <reaction evidence="12">
        <text>2,5-diamino-6-(1-D-ribitylamino)pyrimidin-4(3H)-one 5'-phosphate + NADP(+) = 2,5-diamino-6-(1-D-ribosylamino)pyrimidin-4(3H)-one 5'-phosphate + NADPH + H(+)</text>
        <dbReference type="Rhea" id="RHEA:27278"/>
        <dbReference type="ChEBI" id="CHEBI:15378"/>
        <dbReference type="ChEBI" id="CHEBI:57783"/>
        <dbReference type="ChEBI" id="CHEBI:58349"/>
        <dbReference type="ChEBI" id="CHEBI:58890"/>
        <dbReference type="ChEBI" id="CHEBI:59545"/>
        <dbReference type="EC" id="1.1.1.302"/>
    </reaction>
</comment>
<evidence type="ECO:0000313" key="14">
    <source>
        <dbReference type="EMBL" id="OBZ79045.1"/>
    </source>
</evidence>
<dbReference type="InterPro" id="IPR024072">
    <property type="entry name" value="DHFR-like_dom_sf"/>
</dbReference>
<evidence type="ECO:0000256" key="1">
    <source>
        <dbReference type="ARBA" id="ARBA00003555"/>
    </source>
</evidence>
<comment type="function">
    <text evidence="1">Catalyzes an early step in riboflavin biosynthesis, the NADPH-dependent reduction of the ribose side chain of 2,5-diamino-6-ribosylamino-4(3H)-pyrimidinone 5'-phosphate, yielding 2,5-diamino-6-ribitylamino-4(3H)-pyrimidinone 5'-phosphate.</text>
</comment>
<comment type="similarity">
    <text evidence="3">Belongs to the HTP reductase family.</text>
</comment>
<dbReference type="OrthoDB" id="5432at2759"/>
<evidence type="ECO:0000256" key="3">
    <source>
        <dbReference type="ARBA" id="ARBA00009723"/>
    </source>
</evidence>
<comment type="catalytic activity">
    <reaction evidence="11">
        <text>2,5-diamino-6-(1-D-ribitylamino)pyrimidin-4(3H)-one 5'-phosphate + NAD(+) = 2,5-diamino-6-(1-D-ribosylamino)pyrimidin-4(3H)-one 5'-phosphate + NADH + H(+)</text>
        <dbReference type="Rhea" id="RHEA:27274"/>
        <dbReference type="ChEBI" id="CHEBI:15378"/>
        <dbReference type="ChEBI" id="CHEBI:57540"/>
        <dbReference type="ChEBI" id="CHEBI:57945"/>
        <dbReference type="ChEBI" id="CHEBI:58890"/>
        <dbReference type="ChEBI" id="CHEBI:59545"/>
        <dbReference type="EC" id="1.1.1.302"/>
    </reaction>
</comment>
<evidence type="ECO:0000256" key="8">
    <source>
        <dbReference type="ARBA" id="ARBA00023002"/>
    </source>
</evidence>
<accession>A0A1C7MQ98</accession>